<dbReference type="EMBL" id="UYYB01105214">
    <property type="protein sequence ID" value="VDM79458.1"/>
    <property type="molecule type" value="Genomic_DNA"/>
</dbReference>
<dbReference type="GO" id="GO:0005741">
    <property type="term" value="C:mitochondrial outer membrane"/>
    <property type="evidence" value="ECO:0007669"/>
    <property type="project" value="UniProtKB-SubCell"/>
</dbReference>
<keyword evidence="4" id="KW-1134">Transmembrane beta strand</keyword>
<comment type="subcellular location">
    <subcellularLocation>
        <location evidence="1">Membrane</location>
        <topology evidence="1">Multi-pass membrane protein</topology>
    </subcellularLocation>
    <subcellularLocation>
        <location evidence="2">Mitochondrion outer membrane</location>
    </subcellularLocation>
</comment>
<evidence type="ECO:0000256" key="2">
    <source>
        <dbReference type="ARBA" id="ARBA00004294"/>
    </source>
</evidence>
<gene>
    <name evidence="9" type="ORF">SVUK_LOCUS14456</name>
</gene>
<dbReference type="Proteomes" id="UP000270094">
    <property type="component" value="Unassembled WGS sequence"/>
</dbReference>
<dbReference type="OrthoDB" id="19656at2759"/>
<sequence>MSQPTAEQTVVPPLPKPSTNPGSYEELHRKARDVFPTCFEGAKVMVSKGLSSHFQHFAKCWGSADAQYEHVVEVDGIYC</sequence>
<reference evidence="9 10" key="1">
    <citation type="submission" date="2018-11" db="EMBL/GenBank/DDBJ databases">
        <authorList>
            <consortium name="Pathogen Informatics"/>
        </authorList>
    </citation>
    <scope>NUCLEOTIDE SEQUENCE [LARGE SCALE GENOMIC DNA]</scope>
</reference>
<keyword evidence="3" id="KW-0813">Transport</keyword>
<dbReference type="AlphaFoldDB" id="A0A3P7LJT1"/>
<keyword evidence="6" id="KW-0496">Mitochondrion</keyword>
<dbReference type="InterPro" id="IPR027246">
    <property type="entry name" value="Porin_Euk/Tom40"/>
</dbReference>
<organism evidence="9 10">
    <name type="scientific">Strongylus vulgaris</name>
    <name type="common">Blood worm</name>
    <dbReference type="NCBI Taxonomy" id="40348"/>
    <lineage>
        <taxon>Eukaryota</taxon>
        <taxon>Metazoa</taxon>
        <taxon>Ecdysozoa</taxon>
        <taxon>Nematoda</taxon>
        <taxon>Chromadorea</taxon>
        <taxon>Rhabditida</taxon>
        <taxon>Rhabditina</taxon>
        <taxon>Rhabditomorpha</taxon>
        <taxon>Strongyloidea</taxon>
        <taxon>Strongylidae</taxon>
        <taxon>Strongylus</taxon>
    </lineage>
</organism>
<name>A0A3P7LJT1_STRVU</name>
<proteinExistence type="predicted"/>
<dbReference type="GO" id="GO:0030150">
    <property type="term" value="P:protein import into mitochondrial matrix"/>
    <property type="evidence" value="ECO:0007669"/>
    <property type="project" value="InterPro"/>
</dbReference>
<dbReference type="GO" id="GO:0008320">
    <property type="term" value="F:protein transmembrane transporter activity"/>
    <property type="evidence" value="ECO:0007669"/>
    <property type="project" value="InterPro"/>
</dbReference>
<evidence type="ECO:0000256" key="5">
    <source>
        <dbReference type="ARBA" id="ARBA00022692"/>
    </source>
</evidence>
<evidence type="ECO:0000256" key="6">
    <source>
        <dbReference type="ARBA" id="ARBA00022787"/>
    </source>
</evidence>
<evidence type="ECO:0000256" key="8">
    <source>
        <dbReference type="SAM" id="MobiDB-lite"/>
    </source>
</evidence>
<keyword evidence="5" id="KW-0812">Transmembrane</keyword>
<keyword evidence="10" id="KW-1185">Reference proteome</keyword>
<evidence type="ECO:0000313" key="10">
    <source>
        <dbReference type="Proteomes" id="UP000270094"/>
    </source>
</evidence>
<keyword evidence="7" id="KW-0472">Membrane</keyword>
<dbReference type="InterPro" id="IPR037930">
    <property type="entry name" value="Tom40"/>
</dbReference>
<feature type="region of interest" description="Disordered" evidence="8">
    <location>
        <begin position="1"/>
        <end position="25"/>
    </location>
</feature>
<accession>A0A3P7LJT1</accession>
<evidence type="ECO:0000256" key="4">
    <source>
        <dbReference type="ARBA" id="ARBA00022452"/>
    </source>
</evidence>
<dbReference type="Pfam" id="PF01459">
    <property type="entry name" value="Porin_3"/>
    <property type="match status" value="1"/>
</dbReference>
<evidence type="ECO:0000256" key="1">
    <source>
        <dbReference type="ARBA" id="ARBA00004141"/>
    </source>
</evidence>
<evidence type="ECO:0000313" key="9">
    <source>
        <dbReference type="EMBL" id="VDM79458.1"/>
    </source>
</evidence>
<keyword evidence="6" id="KW-1000">Mitochondrion outer membrane</keyword>
<protein>
    <submittedName>
        <fullName evidence="9">Uncharacterized protein</fullName>
    </submittedName>
</protein>
<evidence type="ECO:0000256" key="7">
    <source>
        <dbReference type="ARBA" id="ARBA00023136"/>
    </source>
</evidence>
<evidence type="ECO:0000256" key="3">
    <source>
        <dbReference type="ARBA" id="ARBA00022448"/>
    </source>
</evidence>
<dbReference type="PANTHER" id="PTHR10802">
    <property type="entry name" value="MITOCHONDRIAL IMPORT RECEPTOR SUBUNIT TOM40"/>
    <property type="match status" value="1"/>
</dbReference>